<dbReference type="EMBL" id="LUUK01000084">
    <property type="protein sequence ID" value="OAI22040.1"/>
    <property type="molecule type" value="Genomic_DNA"/>
</dbReference>
<dbReference type="Proteomes" id="UP000077628">
    <property type="component" value="Unassembled WGS sequence"/>
</dbReference>
<gene>
    <name evidence="1" type="ORF">A1355_22790</name>
</gene>
<dbReference type="STRING" id="702114.A1355_22790"/>
<name>A0A177NY99_9GAMM</name>
<dbReference type="RefSeq" id="WP_064026659.1">
    <property type="nucleotide sequence ID" value="NZ_LUUK01000084.1"/>
</dbReference>
<protein>
    <recommendedName>
        <fullName evidence="3">DUF2750 domain-containing protein</fullName>
    </recommendedName>
</protein>
<sequence>MRYDPHPEEIAAVPDMSDEERLEYFLYRIFETDEVWGLKEGPQPLIRELDGRNTLPVWPYKRYAADAVAGEWAHLAPGVESVDFFTYQTLNKLAREEVTVEIMPRPGAAGCLITPQRLFGMLENMMESRDYTVGD</sequence>
<organism evidence="1 2">
    <name type="scientific">Methylomonas koyamae</name>
    <dbReference type="NCBI Taxonomy" id="702114"/>
    <lineage>
        <taxon>Bacteria</taxon>
        <taxon>Pseudomonadati</taxon>
        <taxon>Pseudomonadota</taxon>
        <taxon>Gammaproteobacteria</taxon>
        <taxon>Methylococcales</taxon>
        <taxon>Methylococcaceae</taxon>
        <taxon>Methylomonas</taxon>
    </lineage>
</organism>
<dbReference type="AlphaFoldDB" id="A0A177NY99"/>
<accession>A0A177NY99</accession>
<comment type="caution">
    <text evidence="1">The sequence shown here is derived from an EMBL/GenBank/DDBJ whole genome shotgun (WGS) entry which is preliminary data.</text>
</comment>
<evidence type="ECO:0000313" key="2">
    <source>
        <dbReference type="Proteomes" id="UP000077628"/>
    </source>
</evidence>
<evidence type="ECO:0008006" key="3">
    <source>
        <dbReference type="Google" id="ProtNLM"/>
    </source>
</evidence>
<evidence type="ECO:0000313" key="1">
    <source>
        <dbReference type="EMBL" id="OAI22040.1"/>
    </source>
</evidence>
<dbReference type="Pfam" id="PF11042">
    <property type="entry name" value="DUF2750"/>
    <property type="match status" value="1"/>
</dbReference>
<dbReference type="InterPro" id="IPR021284">
    <property type="entry name" value="DUF2750"/>
</dbReference>
<reference evidence="2" key="1">
    <citation type="submission" date="2016-03" db="EMBL/GenBank/DDBJ databases">
        <authorList>
            <person name="Heylen K."/>
            <person name="De Vos P."/>
            <person name="Vekeman B."/>
        </authorList>
    </citation>
    <scope>NUCLEOTIDE SEQUENCE [LARGE SCALE GENOMIC DNA]</scope>
    <source>
        <strain evidence="2">R-45383</strain>
    </source>
</reference>
<proteinExistence type="predicted"/>
<keyword evidence="2" id="KW-1185">Reference proteome</keyword>